<protein>
    <submittedName>
        <fullName evidence="1">Uncharacterized protein</fullName>
    </submittedName>
</protein>
<dbReference type="AlphaFoldDB" id="A0A9D1IU38"/>
<proteinExistence type="predicted"/>
<comment type="caution">
    <text evidence="1">The sequence shown here is derived from an EMBL/GenBank/DDBJ whole genome shotgun (WGS) entry which is preliminary data.</text>
</comment>
<gene>
    <name evidence="1" type="ORF">IAD19_05870</name>
</gene>
<name>A0A9D1IU38_9FIRM</name>
<dbReference type="Proteomes" id="UP000824082">
    <property type="component" value="Unassembled WGS sequence"/>
</dbReference>
<organism evidence="1 2">
    <name type="scientific">Candidatus Egerieicola faecale</name>
    <dbReference type="NCBI Taxonomy" id="2840774"/>
    <lineage>
        <taxon>Bacteria</taxon>
        <taxon>Bacillati</taxon>
        <taxon>Bacillota</taxon>
        <taxon>Clostridia</taxon>
        <taxon>Eubacteriales</taxon>
        <taxon>Oscillospiraceae</taxon>
        <taxon>Oscillospiraceae incertae sedis</taxon>
        <taxon>Candidatus Egerieicola</taxon>
    </lineage>
</organism>
<evidence type="ECO:0000313" key="2">
    <source>
        <dbReference type="Proteomes" id="UP000824082"/>
    </source>
</evidence>
<reference evidence="1" key="1">
    <citation type="submission" date="2020-10" db="EMBL/GenBank/DDBJ databases">
        <authorList>
            <person name="Gilroy R."/>
        </authorList>
    </citation>
    <scope>NUCLEOTIDE SEQUENCE</scope>
    <source>
        <strain evidence="1">4509</strain>
    </source>
</reference>
<sequence>MVYPPALVLCNFATTYHSFYTTFFPTFQPKPPHRAELPRKKGRSRKNHSQLFFDKNTAPLPVSGKGGCIGFYGKGLSLPFFPRQPAGAAARQRPRGRLLFVPASFDFSAKKEPCRFDRTPSSSDVYAVYPAGFVNEKPASSCFSYLPENCKRNTSCSAPILLDVFSTFS</sequence>
<accession>A0A9D1IU38</accession>
<dbReference type="EMBL" id="DVMX01000113">
    <property type="protein sequence ID" value="HIU42064.1"/>
    <property type="molecule type" value="Genomic_DNA"/>
</dbReference>
<evidence type="ECO:0000313" key="1">
    <source>
        <dbReference type="EMBL" id="HIU42064.1"/>
    </source>
</evidence>
<reference evidence="1" key="2">
    <citation type="journal article" date="2021" name="PeerJ">
        <title>Extensive microbial diversity within the chicken gut microbiome revealed by metagenomics and culture.</title>
        <authorList>
            <person name="Gilroy R."/>
            <person name="Ravi A."/>
            <person name="Getino M."/>
            <person name="Pursley I."/>
            <person name="Horton D.L."/>
            <person name="Alikhan N.F."/>
            <person name="Baker D."/>
            <person name="Gharbi K."/>
            <person name="Hall N."/>
            <person name="Watson M."/>
            <person name="Adriaenssens E.M."/>
            <person name="Foster-Nyarko E."/>
            <person name="Jarju S."/>
            <person name="Secka A."/>
            <person name="Antonio M."/>
            <person name="Oren A."/>
            <person name="Chaudhuri R.R."/>
            <person name="La Ragione R."/>
            <person name="Hildebrand F."/>
            <person name="Pallen M.J."/>
        </authorList>
    </citation>
    <scope>NUCLEOTIDE SEQUENCE</scope>
    <source>
        <strain evidence="1">4509</strain>
    </source>
</reference>